<dbReference type="InterPro" id="IPR006501">
    <property type="entry name" value="Pectinesterase_inhib_dom"/>
</dbReference>
<keyword evidence="2" id="KW-1133">Transmembrane helix</keyword>
<dbReference type="SMART" id="SM00856">
    <property type="entry name" value="PMEI"/>
    <property type="match status" value="1"/>
</dbReference>
<gene>
    <name evidence="4" type="ORF">TEA_025772</name>
</gene>
<dbReference type="SUPFAM" id="SSF101148">
    <property type="entry name" value="Plant invertase/pectin methylesterase inhibitor"/>
    <property type="match status" value="1"/>
</dbReference>
<keyword evidence="1" id="KW-0732">Signal</keyword>
<dbReference type="STRING" id="542762.A0A4S4E5C0"/>
<accession>A0A4S4E5C0</accession>
<reference evidence="4 5" key="1">
    <citation type="journal article" date="2018" name="Proc. Natl. Acad. Sci. U.S.A.">
        <title>Draft genome sequence of Camellia sinensis var. sinensis provides insights into the evolution of the tea genome and tea quality.</title>
        <authorList>
            <person name="Wei C."/>
            <person name="Yang H."/>
            <person name="Wang S."/>
            <person name="Zhao J."/>
            <person name="Liu C."/>
            <person name="Gao L."/>
            <person name="Xia E."/>
            <person name="Lu Y."/>
            <person name="Tai Y."/>
            <person name="She G."/>
            <person name="Sun J."/>
            <person name="Cao H."/>
            <person name="Tong W."/>
            <person name="Gao Q."/>
            <person name="Li Y."/>
            <person name="Deng W."/>
            <person name="Jiang X."/>
            <person name="Wang W."/>
            <person name="Chen Q."/>
            <person name="Zhang S."/>
            <person name="Li H."/>
            <person name="Wu J."/>
            <person name="Wang P."/>
            <person name="Li P."/>
            <person name="Shi C."/>
            <person name="Zheng F."/>
            <person name="Jian J."/>
            <person name="Huang B."/>
            <person name="Shan D."/>
            <person name="Shi M."/>
            <person name="Fang C."/>
            <person name="Yue Y."/>
            <person name="Li F."/>
            <person name="Li D."/>
            <person name="Wei S."/>
            <person name="Han B."/>
            <person name="Jiang C."/>
            <person name="Yin Y."/>
            <person name="Xia T."/>
            <person name="Zhang Z."/>
            <person name="Bennetzen J.L."/>
            <person name="Zhao S."/>
            <person name="Wan X."/>
        </authorList>
    </citation>
    <scope>NUCLEOTIDE SEQUENCE [LARGE SCALE GENOMIC DNA]</scope>
    <source>
        <strain evidence="5">cv. Shuchazao</strain>
        <tissue evidence="4">Leaf</tissue>
    </source>
</reference>
<dbReference type="GO" id="GO:0004857">
    <property type="term" value="F:enzyme inhibitor activity"/>
    <property type="evidence" value="ECO:0007669"/>
    <property type="project" value="InterPro"/>
</dbReference>
<dbReference type="PANTHER" id="PTHR31080:SF303">
    <property type="entry name" value="PECTINESTERASE 1-LIKE"/>
    <property type="match status" value="1"/>
</dbReference>
<keyword evidence="5" id="KW-1185">Reference proteome</keyword>
<dbReference type="Pfam" id="PF04043">
    <property type="entry name" value="PMEI"/>
    <property type="match status" value="1"/>
</dbReference>
<dbReference type="Proteomes" id="UP000306102">
    <property type="component" value="Unassembled WGS sequence"/>
</dbReference>
<evidence type="ECO:0000256" key="1">
    <source>
        <dbReference type="ARBA" id="ARBA00022729"/>
    </source>
</evidence>
<dbReference type="NCBIfam" id="TIGR01614">
    <property type="entry name" value="PME_inhib"/>
    <property type="match status" value="1"/>
</dbReference>
<comment type="caution">
    <text evidence="4">The sequence shown here is derived from an EMBL/GenBank/DDBJ whole genome shotgun (WGS) entry which is preliminary data.</text>
</comment>
<feature type="domain" description="Pectinesterase inhibitor" evidence="3">
    <location>
        <begin position="62"/>
        <end position="230"/>
    </location>
</feature>
<keyword evidence="2" id="KW-0472">Membrane</keyword>
<dbReference type="PANTHER" id="PTHR31080">
    <property type="entry name" value="PECTINESTERASE INHIBITOR-LIKE"/>
    <property type="match status" value="1"/>
</dbReference>
<keyword evidence="2" id="KW-0812">Transmembrane</keyword>
<protein>
    <recommendedName>
        <fullName evidence="3">Pectinesterase inhibitor domain-containing protein</fullName>
    </recommendedName>
</protein>
<dbReference type="Gene3D" id="1.20.140.40">
    <property type="entry name" value="Invertase/pectin methylesterase inhibitor family protein"/>
    <property type="match status" value="1"/>
</dbReference>
<sequence>MMENRVSLLESNNGEVIPRKARATLIASLIFLFNLLIGTIIGALLVHEYTTIPINYPWFSTDSAESIRVVCSVTHHSHSCFTTISSALTATTNIDDENDFTPIDPQFIFTLSLRFAIIDLANLSYSIPKALISKSTESRTELALRDCASLFDNALSQLNRSALLMRKVVAGEAVLTEERIKKMKKWIGGAMSDQERCLDGVKEMMESTAGDEVRKKVQESKVYVSNSLSILSNLKMLIDGDETLKSSSTLGSGNSSAGGDGIRLATGGV</sequence>
<evidence type="ECO:0000256" key="2">
    <source>
        <dbReference type="SAM" id="Phobius"/>
    </source>
</evidence>
<dbReference type="EMBL" id="SDRB02007432">
    <property type="protein sequence ID" value="THG11172.1"/>
    <property type="molecule type" value="Genomic_DNA"/>
</dbReference>
<organism evidence="4 5">
    <name type="scientific">Camellia sinensis var. sinensis</name>
    <name type="common">China tea</name>
    <dbReference type="NCBI Taxonomy" id="542762"/>
    <lineage>
        <taxon>Eukaryota</taxon>
        <taxon>Viridiplantae</taxon>
        <taxon>Streptophyta</taxon>
        <taxon>Embryophyta</taxon>
        <taxon>Tracheophyta</taxon>
        <taxon>Spermatophyta</taxon>
        <taxon>Magnoliopsida</taxon>
        <taxon>eudicotyledons</taxon>
        <taxon>Gunneridae</taxon>
        <taxon>Pentapetalae</taxon>
        <taxon>asterids</taxon>
        <taxon>Ericales</taxon>
        <taxon>Theaceae</taxon>
        <taxon>Camellia</taxon>
    </lineage>
</organism>
<proteinExistence type="predicted"/>
<evidence type="ECO:0000313" key="5">
    <source>
        <dbReference type="Proteomes" id="UP000306102"/>
    </source>
</evidence>
<dbReference type="CDD" id="cd15798">
    <property type="entry name" value="PMEI-like_3"/>
    <property type="match status" value="1"/>
</dbReference>
<dbReference type="AlphaFoldDB" id="A0A4S4E5C0"/>
<dbReference type="InterPro" id="IPR051955">
    <property type="entry name" value="PME_Inhibitor"/>
</dbReference>
<feature type="transmembrane region" description="Helical" evidence="2">
    <location>
        <begin position="21"/>
        <end position="46"/>
    </location>
</feature>
<evidence type="ECO:0000313" key="4">
    <source>
        <dbReference type="EMBL" id="THG11172.1"/>
    </source>
</evidence>
<evidence type="ECO:0000259" key="3">
    <source>
        <dbReference type="SMART" id="SM00856"/>
    </source>
</evidence>
<dbReference type="InterPro" id="IPR035513">
    <property type="entry name" value="Invertase/methylesterase_inhib"/>
</dbReference>
<name>A0A4S4E5C0_CAMSN</name>